<comment type="cofactor">
    <cofactor evidence="12 17">
        <name>Zn(2+)</name>
        <dbReference type="ChEBI" id="CHEBI:29105"/>
    </cofactor>
    <text evidence="12 17">Binds 1 zinc ion per subunit.</text>
</comment>
<dbReference type="Proteomes" id="UP000006078">
    <property type="component" value="Unassembled WGS sequence"/>
</dbReference>
<dbReference type="OrthoDB" id="9805269at2"/>
<keyword evidence="9 12" id="KW-0520">NAD</keyword>
<dbReference type="EC" id="1.1.1.23" evidence="4 12"/>
<evidence type="ECO:0000256" key="13">
    <source>
        <dbReference type="PIRNR" id="PIRNR000099"/>
    </source>
</evidence>
<keyword evidence="7 12" id="KW-0862">Zinc</keyword>
<dbReference type="NCBIfam" id="TIGR00069">
    <property type="entry name" value="hisD"/>
    <property type="match status" value="1"/>
</dbReference>
<feature type="binding site" evidence="12 16">
    <location>
        <position position="370"/>
    </location>
    <ligand>
        <name>substrate</name>
    </ligand>
</feature>
<evidence type="ECO:0000256" key="2">
    <source>
        <dbReference type="ARBA" id="ARBA00004940"/>
    </source>
</evidence>
<dbReference type="Gene3D" id="3.40.50.1980">
    <property type="entry name" value="Nitrogenase molybdenum iron protein domain"/>
    <property type="match status" value="2"/>
</dbReference>
<dbReference type="HAMAP" id="MF_01024">
    <property type="entry name" value="HisD"/>
    <property type="match status" value="1"/>
</dbReference>
<feature type="binding site" evidence="12 16">
    <location>
        <position position="429"/>
    </location>
    <ligand>
        <name>substrate</name>
    </ligand>
</feature>
<feature type="binding site" evidence="12 16">
    <location>
        <position position="267"/>
    </location>
    <ligand>
        <name>substrate</name>
    </ligand>
</feature>
<dbReference type="RefSeq" id="WP_004600112.1">
    <property type="nucleotide sequence ID" value="NZ_HF541865.1"/>
</dbReference>
<dbReference type="EMBL" id="AHAE01000016">
    <property type="protein sequence ID" value="EJZ82820.1"/>
    <property type="molecule type" value="Genomic_DNA"/>
</dbReference>
<dbReference type="InterPro" id="IPR016161">
    <property type="entry name" value="Ald_DH/histidinol_DH"/>
</dbReference>
<evidence type="ECO:0000256" key="14">
    <source>
        <dbReference type="PIRSR" id="PIRSR000099-1"/>
    </source>
</evidence>
<reference evidence="20 21" key="2">
    <citation type="submission" date="2012-08" db="EMBL/GenBank/DDBJ databases">
        <title>The Genome Sequence of Turicella otitidis ATCC 51513.</title>
        <authorList>
            <consortium name="The Broad Institute Genome Sequencing Platform"/>
            <person name="Earl A."/>
            <person name="Ward D."/>
            <person name="Feldgarden M."/>
            <person name="Gevers D."/>
            <person name="Huys G."/>
            <person name="Walker B."/>
            <person name="Young S.K."/>
            <person name="Zeng Q."/>
            <person name="Gargeya S."/>
            <person name="Fitzgerald M."/>
            <person name="Haas B."/>
            <person name="Abouelleil A."/>
            <person name="Alvarado L."/>
            <person name="Arachchi H.M."/>
            <person name="Berlin A.M."/>
            <person name="Chapman S.B."/>
            <person name="Goldberg J."/>
            <person name="Griggs A."/>
            <person name="Gujja S."/>
            <person name="Hansen M."/>
            <person name="Howarth C."/>
            <person name="Imamovic A."/>
            <person name="Larimer J."/>
            <person name="McCowen C."/>
            <person name="Montmayeur A."/>
            <person name="Murphy C."/>
            <person name="Neiman D."/>
            <person name="Pearson M."/>
            <person name="Priest M."/>
            <person name="Roberts A."/>
            <person name="Saif S."/>
            <person name="Shea T."/>
            <person name="Sisk P."/>
            <person name="Sykes S."/>
            <person name="Wortman J."/>
            <person name="Nusbaum C."/>
            <person name="Birren B."/>
        </authorList>
    </citation>
    <scope>NUCLEOTIDE SEQUENCE [LARGE SCALE GENOMIC DNA]</scope>
    <source>
        <strain evidence="20 21">ATCC 51513</strain>
    </source>
</reference>
<dbReference type="PIRSF" id="PIRSF000099">
    <property type="entry name" value="Histidinol_dh"/>
    <property type="match status" value="1"/>
</dbReference>
<feature type="active site" description="Proton acceptor" evidence="12 14">
    <location>
        <position position="336"/>
    </location>
</feature>
<evidence type="ECO:0000256" key="1">
    <source>
        <dbReference type="ARBA" id="ARBA00003850"/>
    </source>
</evidence>
<keyword evidence="21" id="KW-1185">Reference proteome</keyword>
<dbReference type="CDD" id="cd06572">
    <property type="entry name" value="Histidinol_dh"/>
    <property type="match status" value="1"/>
</dbReference>
<dbReference type="GO" id="GO:0005829">
    <property type="term" value="C:cytosol"/>
    <property type="evidence" value="ECO:0007669"/>
    <property type="project" value="TreeGrafter"/>
</dbReference>
<evidence type="ECO:0000313" key="22">
    <source>
        <dbReference type="Proteomes" id="UP000011016"/>
    </source>
</evidence>
<dbReference type="EMBL" id="CAJZ01000037">
    <property type="protein sequence ID" value="CCI83042.1"/>
    <property type="molecule type" value="Genomic_DNA"/>
</dbReference>
<feature type="binding site" evidence="12 15">
    <location>
        <position position="133"/>
    </location>
    <ligand>
        <name>NAD(+)</name>
        <dbReference type="ChEBI" id="CHEBI:57540"/>
    </ligand>
</feature>
<feature type="binding site" evidence="12 17">
    <location>
        <position position="429"/>
    </location>
    <ligand>
        <name>Zn(2+)</name>
        <dbReference type="ChEBI" id="CHEBI:29105"/>
    </ligand>
</feature>
<feature type="binding site" evidence="12 17">
    <location>
        <position position="370"/>
    </location>
    <ligand>
        <name>Zn(2+)</name>
        <dbReference type="ChEBI" id="CHEBI:29105"/>
    </ligand>
</feature>
<dbReference type="PANTHER" id="PTHR21256">
    <property type="entry name" value="HISTIDINOL DEHYDROGENASE HDH"/>
    <property type="match status" value="1"/>
</dbReference>
<feature type="binding site" evidence="12 16">
    <location>
        <position position="337"/>
    </location>
    <ligand>
        <name>substrate</name>
    </ligand>
</feature>
<dbReference type="InterPro" id="IPR012131">
    <property type="entry name" value="Hstdl_DH"/>
</dbReference>
<dbReference type="GO" id="GO:0000105">
    <property type="term" value="P:L-histidine biosynthetic process"/>
    <property type="evidence" value="ECO:0007669"/>
    <property type="project" value="UniProtKB-UniRule"/>
</dbReference>
<dbReference type="PANTHER" id="PTHR21256:SF2">
    <property type="entry name" value="HISTIDINE BIOSYNTHESIS TRIFUNCTIONAL PROTEIN"/>
    <property type="match status" value="1"/>
</dbReference>
<dbReference type="Pfam" id="PF00815">
    <property type="entry name" value="Histidinol_dh"/>
    <property type="match status" value="1"/>
</dbReference>
<evidence type="ECO:0000313" key="20">
    <source>
        <dbReference type="EMBL" id="EJZ82820.1"/>
    </source>
</evidence>
<comment type="caution">
    <text evidence="19">The sequence shown here is derived from an EMBL/GenBank/DDBJ whole genome shotgun (WGS) entry which is preliminary data.</text>
</comment>
<feature type="binding site" evidence="12 16">
    <location>
        <position position="424"/>
    </location>
    <ligand>
        <name>substrate</name>
    </ligand>
</feature>
<evidence type="ECO:0000313" key="19">
    <source>
        <dbReference type="EMBL" id="CCI83042.1"/>
    </source>
</evidence>
<dbReference type="InterPro" id="IPR022695">
    <property type="entry name" value="Histidinol_DH_monofunct"/>
</dbReference>
<evidence type="ECO:0000256" key="16">
    <source>
        <dbReference type="PIRSR" id="PIRSR000099-3"/>
    </source>
</evidence>
<keyword evidence="6 12" id="KW-0479">Metal-binding</keyword>
<protein>
    <recommendedName>
        <fullName evidence="5 12">Histidinol dehydrogenase</fullName>
        <shortName evidence="12">HDH</shortName>
        <ecNumber evidence="4 12">1.1.1.23</ecNumber>
    </recommendedName>
</protein>
<comment type="catalytic activity">
    <reaction evidence="11 12">
        <text>L-histidinol + 2 NAD(+) + H2O = L-histidine + 2 NADH + 3 H(+)</text>
        <dbReference type="Rhea" id="RHEA:20641"/>
        <dbReference type="ChEBI" id="CHEBI:15377"/>
        <dbReference type="ChEBI" id="CHEBI:15378"/>
        <dbReference type="ChEBI" id="CHEBI:57540"/>
        <dbReference type="ChEBI" id="CHEBI:57595"/>
        <dbReference type="ChEBI" id="CHEBI:57699"/>
        <dbReference type="ChEBI" id="CHEBI:57945"/>
        <dbReference type="EC" id="1.1.1.23"/>
    </reaction>
</comment>
<comment type="pathway">
    <text evidence="2 12">Amino-acid biosynthesis; L-histidine biosynthesis; L-histidine from 5-phospho-alpha-D-ribose 1-diphosphate: step 9/9.</text>
</comment>
<evidence type="ECO:0000256" key="8">
    <source>
        <dbReference type="ARBA" id="ARBA00023002"/>
    </source>
</evidence>
<evidence type="ECO:0000256" key="5">
    <source>
        <dbReference type="ARBA" id="ARBA00016531"/>
    </source>
</evidence>
<dbReference type="FunFam" id="3.40.50.1980:FF:000001">
    <property type="entry name" value="Histidinol dehydrogenase"/>
    <property type="match status" value="1"/>
</dbReference>
<dbReference type="GO" id="GO:0051287">
    <property type="term" value="F:NAD binding"/>
    <property type="evidence" value="ECO:0007669"/>
    <property type="project" value="InterPro"/>
</dbReference>
<dbReference type="UniPathway" id="UPA00031">
    <property type="reaction ID" value="UER00014"/>
</dbReference>
<dbReference type="Proteomes" id="UP000011016">
    <property type="component" value="Unassembled WGS sequence"/>
</dbReference>
<evidence type="ECO:0000256" key="15">
    <source>
        <dbReference type="PIRSR" id="PIRSR000099-2"/>
    </source>
</evidence>
<dbReference type="eggNOG" id="COG0141">
    <property type="taxonomic scope" value="Bacteria"/>
</dbReference>
<feature type="binding site" evidence="12 16">
    <location>
        <position position="270"/>
    </location>
    <ligand>
        <name>substrate</name>
    </ligand>
</feature>
<dbReference type="GO" id="GO:0004399">
    <property type="term" value="F:histidinol dehydrogenase activity"/>
    <property type="evidence" value="ECO:0007669"/>
    <property type="project" value="UniProtKB-UniRule"/>
</dbReference>
<evidence type="ECO:0000256" key="18">
    <source>
        <dbReference type="RuleBase" id="RU004175"/>
    </source>
</evidence>
<keyword evidence="12" id="KW-0028">Amino-acid biosynthesis</keyword>
<evidence type="ECO:0000256" key="10">
    <source>
        <dbReference type="ARBA" id="ARBA00023102"/>
    </source>
</evidence>
<dbReference type="PROSITE" id="PS00611">
    <property type="entry name" value="HISOL_DEHYDROGENASE"/>
    <property type="match status" value="1"/>
</dbReference>
<dbReference type="PRINTS" id="PR00083">
    <property type="entry name" value="HOLDHDRGNASE"/>
</dbReference>
<name>I7L863_9CORY</name>
<dbReference type="GO" id="GO:0008270">
    <property type="term" value="F:zinc ion binding"/>
    <property type="evidence" value="ECO:0007669"/>
    <property type="project" value="UniProtKB-UniRule"/>
</dbReference>
<dbReference type="STRING" id="29321.AAV33_05940"/>
<evidence type="ECO:0000256" key="6">
    <source>
        <dbReference type="ARBA" id="ARBA00022723"/>
    </source>
</evidence>
<dbReference type="PATRIC" id="fig|883169.3.peg.207"/>
<organism evidence="19 22">
    <name type="scientific">Corynebacterium otitidis ATCC 51513</name>
    <dbReference type="NCBI Taxonomy" id="883169"/>
    <lineage>
        <taxon>Bacteria</taxon>
        <taxon>Bacillati</taxon>
        <taxon>Actinomycetota</taxon>
        <taxon>Actinomycetes</taxon>
        <taxon>Mycobacteriales</taxon>
        <taxon>Corynebacteriaceae</taxon>
        <taxon>Corynebacterium</taxon>
    </lineage>
</organism>
<evidence type="ECO:0000256" key="17">
    <source>
        <dbReference type="PIRSR" id="PIRSR000099-4"/>
    </source>
</evidence>
<keyword evidence="10 12" id="KW-0368">Histidine biosynthesis</keyword>
<evidence type="ECO:0000256" key="9">
    <source>
        <dbReference type="ARBA" id="ARBA00023027"/>
    </source>
</evidence>
<feature type="binding site" evidence="12 15">
    <location>
        <position position="222"/>
    </location>
    <ligand>
        <name>NAD(+)</name>
        <dbReference type="ChEBI" id="CHEBI:57540"/>
    </ligand>
</feature>
<feature type="binding site" evidence="12 17">
    <location>
        <position position="267"/>
    </location>
    <ligand>
        <name>Zn(2+)</name>
        <dbReference type="ChEBI" id="CHEBI:29105"/>
    </ligand>
</feature>
<accession>I7L863</accession>
<evidence type="ECO:0000256" key="4">
    <source>
        <dbReference type="ARBA" id="ARBA00012965"/>
    </source>
</evidence>
<dbReference type="HOGENOM" id="CLU_006732_3_1_11"/>
<comment type="function">
    <text evidence="1 12">Catalyzes the sequential NAD-dependent oxidations of L-histidinol to L-histidinaldehyde and then to L-histidine.</text>
</comment>
<evidence type="ECO:0000256" key="11">
    <source>
        <dbReference type="ARBA" id="ARBA00049489"/>
    </source>
</evidence>
<dbReference type="AlphaFoldDB" id="I7L863"/>
<gene>
    <name evidence="12 19" type="primary">hisD</name>
    <name evidence="19" type="ORF">BN46_0294</name>
    <name evidence="20" type="ORF">HMPREF9719_00222</name>
</gene>
<proteinExistence type="inferred from homology"/>
<reference evidence="19 22" key="1">
    <citation type="journal article" date="2012" name="J. Bacteriol.">
        <title>Draft Genome Sequence of Turicella otitidis ATCC 51513, Isolated from Middle Ear Fluid from a Child with Otitis Media.</title>
        <authorList>
            <person name="Brinkrolf K."/>
            <person name="Schneider J."/>
            <person name="Knecht M."/>
            <person name="Ruckert C."/>
            <person name="Tauch A."/>
        </authorList>
    </citation>
    <scope>NUCLEOTIDE SEQUENCE [LARGE SCALE GENOMIC DNA]</scope>
    <source>
        <strain evidence="19 22">ATCC 51513</strain>
    </source>
</reference>
<dbReference type="Gene3D" id="1.20.5.1300">
    <property type="match status" value="1"/>
</dbReference>
<dbReference type="InterPro" id="IPR001692">
    <property type="entry name" value="Histidinol_DH_CS"/>
</dbReference>
<dbReference type="SUPFAM" id="SSF53720">
    <property type="entry name" value="ALDH-like"/>
    <property type="match status" value="1"/>
</dbReference>
<feature type="binding site" evidence="12 15">
    <location>
        <position position="197"/>
    </location>
    <ligand>
        <name>NAD(+)</name>
        <dbReference type="ChEBI" id="CHEBI:57540"/>
    </ligand>
</feature>
<evidence type="ECO:0000256" key="7">
    <source>
        <dbReference type="ARBA" id="ARBA00022833"/>
    </source>
</evidence>
<evidence type="ECO:0000313" key="21">
    <source>
        <dbReference type="Proteomes" id="UP000006078"/>
    </source>
</evidence>
<evidence type="ECO:0000256" key="12">
    <source>
        <dbReference type="HAMAP-Rule" id="MF_01024"/>
    </source>
</evidence>
<comment type="similarity">
    <text evidence="3 12 13 18">Belongs to the histidinol dehydrogenase family.</text>
</comment>
<evidence type="ECO:0000256" key="3">
    <source>
        <dbReference type="ARBA" id="ARBA00010178"/>
    </source>
</evidence>
<feature type="active site" description="Proton acceptor" evidence="12 14">
    <location>
        <position position="337"/>
    </location>
</feature>
<feature type="binding site" evidence="12 16">
    <location>
        <position position="245"/>
    </location>
    <ligand>
        <name>substrate</name>
    </ligand>
</feature>
<feature type="binding site" evidence="12 17">
    <location>
        <position position="270"/>
    </location>
    <ligand>
        <name>Zn(2+)</name>
        <dbReference type="ChEBI" id="CHEBI:29105"/>
    </ligand>
</feature>
<sequence length="445" mass="45888">MGAPKLARIDLRGRELSPAALRGLVPRGGVDVDSTIPKVEPILADVRARGAAAALDHGERFDGVRPESVRVPEEVLERALQGLDSEVRRALEAAAGQIRAVHEAQRPSESTVELAAGQRVTERFVPVERVGLYVPGGKAVYPSSVLMNVIPAQAAGVGSVVVASPPQREHGGWPHPTTLAACRLLGVDEVWAVGGAQAVGLLAYGDESQSLEAADLVTGPGNIFVAAAKRLVRGVVGTDAEAGPTEIAILADETADPRFVAADLLSQAEHDPMAASVLITDSEALADAVDGELAARAAATRHAERVAEALGGQQSATILVEGLEQGVAVADAYAAEHLEIHTADAESVAARIRHAGAIFVGPYSPVPLGDYAAGSNHVLPTSGTARFNPGLSTHTFLRPVNVVTYSKQGLAGVAGAIAALAEAEDLPAHAEAVAARLTDDEEDES</sequence>
<keyword evidence="8 12" id="KW-0560">Oxidoreductase</keyword>